<feature type="domain" description="Methyltransferase type 11" evidence="1">
    <location>
        <begin position="38"/>
        <end position="131"/>
    </location>
</feature>
<organism evidence="2 3">
    <name type="scientific">Nocardioides anomalus</name>
    <dbReference type="NCBI Taxonomy" id="2712223"/>
    <lineage>
        <taxon>Bacteria</taxon>
        <taxon>Bacillati</taxon>
        <taxon>Actinomycetota</taxon>
        <taxon>Actinomycetes</taxon>
        <taxon>Propionibacteriales</taxon>
        <taxon>Nocardioidaceae</taxon>
        <taxon>Nocardioides</taxon>
    </lineage>
</organism>
<dbReference type="GO" id="GO:0008757">
    <property type="term" value="F:S-adenosylmethionine-dependent methyltransferase activity"/>
    <property type="evidence" value="ECO:0007669"/>
    <property type="project" value="InterPro"/>
</dbReference>
<evidence type="ECO:0000259" key="1">
    <source>
        <dbReference type="Pfam" id="PF08241"/>
    </source>
</evidence>
<evidence type="ECO:0000313" key="3">
    <source>
        <dbReference type="Proteomes" id="UP000502996"/>
    </source>
</evidence>
<dbReference type="EMBL" id="CP049257">
    <property type="protein sequence ID" value="QIG43204.1"/>
    <property type="molecule type" value="Genomic_DNA"/>
</dbReference>
<gene>
    <name evidence="2" type="ORF">G5V58_10950</name>
</gene>
<proteinExistence type="predicted"/>
<dbReference type="Gene3D" id="3.40.50.150">
    <property type="entry name" value="Vaccinia Virus protein VP39"/>
    <property type="match status" value="1"/>
</dbReference>
<dbReference type="Proteomes" id="UP000502996">
    <property type="component" value="Chromosome"/>
</dbReference>
<dbReference type="InterPro" id="IPR052356">
    <property type="entry name" value="Thiol_S-MT"/>
</dbReference>
<dbReference type="CDD" id="cd02440">
    <property type="entry name" value="AdoMet_MTases"/>
    <property type="match status" value="1"/>
</dbReference>
<dbReference type="SUPFAM" id="SSF53335">
    <property type="entry name" value="S-adenosyl-L-methionine-dependent methyltransferases"/>
    <property type="match status" value="1"/>
</dbReference>
<protein>
    <submittedName>
        <fullName evidence="2">Methyltransferase domain-containing protein</fullName>
    </submittedName>
</protein>
<dbReference type="InterPro" id="IPR013216">
    <property type="entry name" value="Methyltransf_11"/>
</dbReference>
<evidence type="ECO:0000313" key="2">
    <source>
        <dbReference type="EMBL" id="QIG43204.1"/>
    </source>
</evidence>
<accession>A0A6G6WD99</accession>
<dbReference type="GO" id="GO:0032259">
    <property type="term" value="P:methylation"/>
    <property type="evidence" value="ECO:0007669"/>
    <property type="project" value="UniProtKB-KW"/>
</dbReference>
<reference evidence="2 3" key="1">
    <citation type="submission" date="2020-02" db="EMBL/GenBank/DDBJ databases">
        <title>Full genome sequence of Nocardioides sp. R-3366.</title>
        <authorList>
            <person name="Im W.-T."/>
        </authorList>
    </citation>
    <scope>NUCLEOTIDE SEQUENCE [LARGE SCALE GENOMIC DNA]</scope>
    <source>
        <strain evidence="2 3">R-3366</strain>
    </source>
</reference>
<dbReference type="KEGG" id="nano:G5V58_10950"/>
<keyword evidence="2" id="KW-0489">Methyltransferase</keyword>
<dbReference type="RefSeq" id="WP_165232265.1">
    <property type="nucleotide sequence ID" value="NZ_CP049257.1"/>
</dbReference>
<dbReference type="PANTHER" id="PTHR45036:SF1">
    <property type="entry name" value="METHYLTRANSFERASE LIKE 7A"/>
    <property type="match status" value="1"/>
</dbReference>
<keyword evidence="2" id="KW-0808">Transferase</keyword>
<dbReference type="PANTHER" id="PTHR45036">
    <property type="entry name" value="METHYLTRANSFERASE LIKE 7B"/>
    <property type="match status" value="1"/>
</dbReference>
<dbReference type="AlphaFoldDB" id="A0A6G6WD99"/>
<keyword evidence="3" id="KW-1185">Reference proteome</keyword>
<dbReference type="InterPro" id="IPR029063">
    <property type="entry name" value="SAM-dependent_MTases_sf"/>
</dbReference>
<dbReference type="Pfam" id="PF08241">
    <property type="entry name" value="Methyltransf_11"/>
    <property type="match status" value="1"/>
</dbReference>
<name>A0A6G6WD99_9ACTN</name>
<sequence length="207" mass="22103">MGWWSERVLPHCVDRSLSTRPVMRLREQVCAGLSGRLLEVGFGSGLNVGAYPDAVTAVDAVEPSERAWALSAGRRAGSPVPVERTGLDGQRLEAPDATYDAALATFTLCTLPDPATALGEVRRVLRPGGTLHVLEHGLAPEPGVARWQRRLEPLQRRVAGGCHLTRDVPALLAAAGFRVTGVEQSYLPGPAASRPWGFTTRAVAVRA</sequence>